<organism evidence="2 3">
    <name type="scientific">Actinacidiphila bryophytorum</name>
    <dbReference type="NCBI Taxonomy" id="1436133"/>
    <lineage>
        <taxon>Bacteria</taxon>
        <taxon>Bacillati</taxon>
        <taxon>Actinomycetota</taxon>
        <taxon>Actinomycetes</taxon>
        <taxon>Kitasatosporales</taxon>
        <taxon>Streptomycetaceae</taxon>
        <taxon>Actinacidiphila</taxon>
    </lineage>
</organism>
<dbReference type="AlphaFoldDB" id="A0A9W4MH45"/>
<sequence length="277" mass="29917">MPRWSWRSAAARCSSCGGGGRPGRDLAVQAGVRHGCDSRGGCAARRLRRPPGRQCRDRTPPERVTVGSPCGEDGEGGEDGAGTGAFGAGPAADPGDRGRHPGHAAGVGRGRHRRGPADHGARPCRLVPELADAGPDRPVGDPRPRHGRPLRGRGLPRPRAAAPGRPDHRAPGGRRGPGVHRHRRTHRRQVGLPDGRGIRRRGPSRTAADHLRRPAQGQRLPRQRDRLRRTDLDEFLTRTPGDPWPPAPAVRRRPGIPSARRTRHAPARPVPPRHGER</sequence>
<feature type="region of interest" description="Disordered" evidence="1">
    <location>
        <begin position="1"/>
        <end position="23"/>
    </location>
</feature>
<evidence type="ECO:0000256" key="1">
    <source>
        <dbReference type="SAM" id="MobiDB-lite"/>
    </source>
</evidence>
<evidence type="ECO:0000313" key="2">
    <source>
        <dbReference type="EMBL" id="CAG7642664.1"/>
    </source>
</evidence>
<feature type="compositionally biased region" description="Basic residues" evidence="1">
    <location>
        <begin position="145"/>
        <end position="156"/>
    </location>
</feature>
<feature type="compositionally biased region" description="Basic residues" evidence="1">
    <location>
        <begin position="177"/>
        <end position="189"/>
    </location>
</feature>
<gene>
    <name evidence="2" type="ORF">SBRY_30680</name>
</gene>
<feature type="compositionally biased region" description="Pro residues" evidence="1">
    <location>
        <begin position="268"/>
        <end position="277"/>
    </location>
</feature>
<dbReference type="Proteomes" id="UP001153328">
    <property type="component" value="Unassembled WGS sequence"/>
</dbReference>
<name>A0A9W4MH45_9ACTN</name>
<evidence type="ECO:0000313" key="3">
    <source>
        <dbReference type="Proteomes" id="UP001153328"/>
    </source>
</evidence>
<dbReference type="EMBL" id="CAJVAX010000017">
    <property type="protein sequence ID" value="CAG7642664.1"/>
    <property type="molecule type" value="Genomic_DNA"/>
</dbReference>
<feature type="region of interest" description="Disordered" evidence="1">
    <location>
        <begin position="37"/>
        <end position="277"/>
    </location>
</feature>
<proteinExistence type="predicted"/>
<comment type="caution">
    <text evidence="2">The sequence shown here is derived from an EMBL/GenBank/DDBJ whole genome shotgun (WGS) entry which is preliminary data.</text>
</comment>
<feature type="compositionally biased region" description="Low complexity" evidence="1">
    <location>
        <begin position="1"/>
        <end position="15"/>
    </location>
</feature>
<accession>A0A9W4MH45</accession>
<protein>
    <submittedName>
        <fullName evidence="2">Uncharacterized protein</fullName>
    </submittedName>
</protein>
<reference evidence="2" key="1">
    <citation type="submission" date="2021-06" db="EMBL/GenBank/DDBJ databases">
        <authorList>
            <person name="Arsene-Ploetze F."/>
        </authorList>
    </citation>
    <scope>NUCLEOTIDE SEQUENCE</scope>
    <source>
        <strain evidence="2">SBRY1</strain>
    </source>
</reference>
<feature type="compositionally biased region" description="Basic and acidic residues" evidence="1">
    <location>
        <begin position="134"/>
        <end position="144"/>
    </location>
</feature>
<feature type="compositionally biased region" description="Basic and acidic residues" evidence="1">
    <location>
        <begin position="222"/>
        <end position="236"/>
    </location>
</feature>
<keyword evidence="3" id="KW-1185">Reference proteome</keyword>
<feature type="compositionally biased region" description="Basic residues" evidence="1">
    <location>
        <begin position="250"/>
        <end position="266"/>
    </location>
</feature>